<dbReference type="EMBL" id="CP001742">
    <property type="protein sequence ID" value="ADL18810.1"/>
    <property type="molecule type" value="Genomic_DNA"/>
</dbReference>
<sequence>MQIPLDKICVKSGVLCDKCKAKIDSGKYQGWEVDVMRALLNLESNFRELKNASYRKSVIVGDTLYIVLDNVTVVSRQLARALEKELSSLNIRRIFVVPGSNDPRKLIESLLPSQVLSVNTYYAPDGSTYYIAKLPSNERWRISELEQSTKAVFKSLSGSDLYIEYENVTVPGRPRDLEESKIDKTKLSDVLRRIGS</sequence>
<reference evidence="1 2" key="1">
    <citation type="journal article" date="2010" name="Appl. Environ. Microbiol.">
        <title>The genome sequence of the crenarchaeon Acidilobus saccharovorans supports a new order, Acidilobales, and suggests an important ecological role in terrestrial acidic hot springs.</title>
        <authorList>
            <person name="Mardanov A.V."/>
            <person name="Svetlitchnyi V.A."/>
            <person name="Beletsky A.V."/>
            <person name="Prokofeva M.I."/>
            <person name="Bonch-Osmolovskaya E.A."/>
            <person name="Ravin N.V."/>
            <person name="Skryabin K.G."/>
        </authorList>
    </citation>
    <scope>NUCLEOTIDE SEQUENCE [LARGE SCALE GENOMIC DNA]</scope>
    <source>
        <strain evidence="2">DSM 16705 / JCM 18335 / VKM B-2471 / 345-15</strain>
    </source>
</reference>
<gene>
    <name evidence="1" type="ordered locus">ASAC_0403</name>
</gene>
<dbReference type="RefSeq" id="WP_013266322.1">
    <property type="nucleotide sequence ID" value="NC_014374.1"/>
</dbReference>
<keyword evidence="2" id="KW-1185">Reference proteome</keyword>
<evidence type="ECO:0000313" key="1">
    <source>
        <dbReference type="EMBL" id="ADL18810.1"/>
    </source>
</evidence>
<dbReference type="Proteomes" id="UP000000346">
    <property type="component" value="Chromosome"/>
</dbReference>
<dbReference type="AlphaFoldDB" id="D9Q0H2"/>
<dbReference type="eggNOG" id="arCOG01761">
    <property type="taxonomic scope" value="Archaea"/>
</dbReference>
<dbReference type="HOGENOM" id="CLU_132460_1_0_2"/>
<protein>
    <submittedName>
        <fullName evidence="1">Transcription elongation factor NusA-like protein</fullName>
    </submittedName>
</protein>
<keyword evidence="1" id="KW-0648">Protein biosynthesis</keyword>
<accession>D9Q0H2</accession>
<dbReference type="KEGG" id="asc:ASAC_0403"/>
<proteinExistence type="predicted"/>
<dbReference type="GO" id="GO:0003746">
    <property type="term" value="F:translation elongation factor activity"/>
    <property type="evidence" value="ECO:0007669"/>
    <property type="project" value="UniProtKB-KW"/>
</dbReference>
<name>D9Q0H2_ACIS3</name>
<keyword evidence="1" id="KW-0251">Elongation factor</keyword>
<evidence type="ECO:0000313" key="2">
    <source>
        <dbReference type="Proteomes" id="UP000000346"/>
    </source>
</evidence>
<dbReference type="STRING" id="666510.ASAC_0403"/>
<dbReference type="OrthoDB" id="4111at2157"/>
<dbReference type="GeneID" id="9498631"/>
<organism evidence="1 2">
    <name type="scientific">Acidilobus saccharovorans (strain DSM 16705 / JCM 18335 / VKM B-2471 / 345-15)</name>
    <dbReference type="NCBI Taxonomy" id="666510"/>
    <lineage>
        <taxon>Archaea</taxon>
        <taxon>Thermoproteota</taxon>
        <taxon>Thermoprotei</taxon>
        <taxon>Acidilobales</taxon>
        <taxon>Acidilobaceae</taxon>
        <taxon>Acidilobus</taxon>
    </lineage>
</organism>
<dbReference type="InParanoid" id="D9Q0H2"/>